<proteinExistence type="predicted"/>
<reference evidence="1 2" key="1">
    <citation type="submission" date="2015-09" db="EMBL/GenBank/DDBJ databases">
        <title>Draft genome sequence of Acidiplasma aeolicum DSM 18409.</title>
        <authorList>
            <person name="Hemp J."/>
        </authorList>
    </citation>
    <scope>NUCLEOTIDE SEQUENCE [LARGE SCALE GENOMIC DNA]</scope>
    <source>
        <strain evidence="1 2">V</strain>
    </source>
</reference>
<protein>
    <recommendedName>
        <fullName evidence="3">Glycosyltransferase subfamily 4-like N-terminal domain-containing protein</fullName>
    </recommendedName>
</protein>
<evidence type="ECO:0000313" key="1">
    <source>
        <dbReference type="EMBL" id="KPV46471.1"/>
    </source>
</evidence>
<accession>A0A0P9CLU8</accession>
<dbReference type="EMBL" id="LJCQ01000238">
    <property type="protein sequence ID" value="KPV46471.1"/>
    <property type="molecule type" value="Genomic_DNA"/>
</dbReference>
<comment type="caution">
    <text evidence="1">The sequence shown here is derived from an EMBL/GenBank/DDBJ whole genome shotgun (WGS) entry which is preliminary data.</text>
</comment>
<dbReference type="AlphaFoldDB" id="A0A0P9CLU8"/>
<organism evidence="1 2">
    <name type="scientific">Acidiplasma aeolicum</name>
    <dbReference type="NCBI Taxonomy" id="507754"/>
    <lineage>
        <taxon>Archaea</taxon>
        <taxon>Methanobacteriati</taxon>
        <taxon>Thermoplasmatota</taxon>
        <taxon>Thermoplasmata</taxon>
        <taxon>Thermoplasmatales</taxon>
        <taxon>Ferroplasmaceae</taxon>
        <taxon>Acidiplasma</taxon>
    </lineage>
</organism>
<dbReference type="RefSeq" id="WP_157438748.1">
    <property type="nucleotide sequence ID" value="NZ_LJCQ01000238.1"/>
</dbReference>
<evidence type="ECO:0000313" key="2">
    <source>
        <dbReference type="Proteomes" id="UP000050515"/>
    </source>
</evidence>
<name>A0A0P9CLU8_9ARCH</name>
<evidence type="ECO:0008006" key="3">
    <source>
        <dbReference type="Google" id="ProtNLM"/>
    </source>
</evidence>
<gene>
    <name evidence="1" type="ORF">SE19_05385</name>
</gene>
<feature type="non-terminal residue" evidence="1">
    <location>
        <position position="243"/>
    </location>
</feature>
<sequence>MKIAYIGDFINHGTSLQTSGTPLVIILSRMENVASIDVYCPKINKVTEEFQIPKNVNIISFYRYDHPLSIIRLLRVQWNNYDVVIFNMLPTGFGNTSIANATALIIPLFLTKLLRIRNIKIIYHNSVFTNDFKMLGYNSFYNRIRSNILRGVEKIIFKNIPTYVLLNLYKERIDKAIGENKVHVLNAHYLEAITTIYMNNLIEKKFLEINKSETLTILLHGYWGPQKNIELALSNLSKLKNKG</sequence>
<dbReference type="Proteomes" id="UP000050515">
    <property type="component" value="Unassembled WGS sequence"/>
</dbReference>